<feature type="non-terminal residue" evidence="2">
    <location>
        <position position="105"/>
    </location>
</feature>
<reference evidence="2" key="1">
    <citation type="submission" date="2020-02" db="EMBL/GenBank/DDBJ databases">
        <authorList>
            <person name="Meier V. D."/>
        </authorList>
    </citation>
    <scope>NUCLEOTIDE SEQUENCE</scope>
    <source>
        <strain evidence="2">AVDCRST_MAG07</strain>
    </source>
</reference>
<accession>A0A6J4KWF4</accession>
<sequence length="105" mass="11300">RSRSGRLLRGTWAGSRTAATRPSTPGGGSSATTTAASPGSARSAGPTTGLRHTAPRPEWMCTPTRHPCCRRRERHRSSTPRPHGPSGRRTATPPRHRRCPTTRPS</sequence>
<proteinExistence type="predicted"/>
<dbReference type="AlphaFoldDB" id="A0A6J4KWF4"/>
<feature type="non-terminal residue" evidence="2">
    <location>
        <position position="1"/>
    </location>
</feature>
<gene>
    <name evidence="2" type="ORF">AVDCRST_MAG07-634</name>
</gene>
<feature type="compositionally biased region" description="Basic residues" evidence="1">
    <location>
        <begin position="67"/>
        <end position="78"/>
    </location>
</feature>
<organism evidence="2">
    <name type="scientific">uncultured Frankineae bacterium</name>
    <dbReference type="NCBI Taxonomy" id="437475"/>
    <lineage>
        <taxon>Bacteria</taxon>
        <taxon>Bacillati</taxon>
        <taxon>Actinomycetota</taxon>
        <taxon>Actinomycetes</taxon>
        <taxon>Frankiales</taxon>
        <taxon>environmental samples</taxon>
    </lineage>
</organism>
<feature type="compositionally biased region" description="Low complexity" evidence="1">
    <location>
        <begin position="19"/>
        <end position="47"/>
    </location>
</feature>
<feature type="compositionally biased region" description="Basic residues" evidence="1">
    <location>
        <begin position="94"/>
        <end position="105"/>
    </location>
</feature>
<protein>
    <submittedName>
        <fullName evidence="2">Uncharacterized protein</fullName>
    </submittedName>
</protein>
<evidence type="ECO:0000256" key="1">
    <source>
        <dbReference type="SAM" id="MobiDB-lite"/>
    </source>
</evidence>
<evidence type="ECO:0000313" key="2">
    <source>
        <dbReference type="EMBL" id="CAA9313144.1"/>
    </source>
</evidence>
<name>A0A6J4KWF4_9ACTN</name>
<feature type="region of interest" description="Disordered" evidence="1">
    <location>
        <begin position="1"/>
        <end position="105"/>
    </location>
</feature>
<dbReference type="EMBL" id="CADCUB010000036">
    <property type="protein sequence ID" value="CAA9313144.1"/>
    <property type="molecule type" value="Genomic_DNA"/>
</dbReference>